<dbReference type="Gene3D" id="3.40.50.300">
    <property type="entry name" value="P-loop containing nucleotide triphosphate hydrolases"/>
    <property type="match status" value="2"/>
</dbReference>
<organism evidence="10 11">
    <name type="scientific">Halostreptopolyspora alba</name>
    <dbReference type="NCBI Taxonomy" id="2487137"/>
    <lineage>
        <taxon>Bacteria</taxon>
        <taxon>Bacillati</taxon>
        <taxon>Actinomycetota</taxon>
        <taxon>Actinomycetes</taxon>
        <taxon>Streptosporangiales</taxon>
        <taxon>Nocardiopsidaceae</taxon>
        <taxon>Halostreptopolyspora</taxon>
    </lineage>
</organism>
<dbReference type="AlphaFoldDB" id="A0A3N0EAC2"/>
<dbReference type="RefSeq" id="WP_123201233.1">
    <property type="nucleotide sequence ID" value="NZ_RJMB01000009.1"/>
</dbReference>
<dbReference type="InterPro" id="IPR003395">
    <property type="entry name" value="RecF/RecN/SMC_N"/>
</dbReference>
<feature type="coiled-coil region" evidence="7">
    <location>
        <begin position="167"/>
        <end position="201"/>
    </location>
</feature>
<dbReference type="SUPFAM" id="SSF75553">
    <property type="entry name" value="Smc hinge domain"/>
    <property type="match status" value="1"/>
</dbReference>
<dbReference type="SMART" id="SM00968">
    <property type="entry name" value="SMC_hinge"/>
    <property type="match status" value="1"/>
</dbReference>
<dbReference type="HAMAP" id="MF_01894">
    <property type="entry name" value="Smc_prok"/>
    <property type="match status" value="1"/>
</dbReference>
<sequence>MYLKNLTLRGFKSFASATTLRFEPGITCVVGPNGSGKSNVVDALAWVMGEQGAKSLRGGKMEDVIFAGTSSRAPLGRAEVSLTIDNTDGALPIDYSEVTIKRTLFRNGGSEYALNGDTCRLLDLQELLSDSGIGREMHVIVGQGQLDTVLHAGPEERRGLIEEAAGILKHRKRKEKALRKLDAMQGNLDRVNDLVTELRRQLKPLGKQAELARRAAVIQADLRDARLRLLADDIVTLRERLEKEEADEAAARARRKTAEEALTEAQQRESQLERVATEAAPRLARAQDTYHGLSRLKERLDAVAGLAAERHRNLAAEPGEERSGRAPEELEREAEEVRAQEEELQYRLDDAREKLEQAVAHRTATERTLQEEEQRIAAAARAAADRRESLVKLRGEVDAVRSRLAASEAEVERLDAAAVDARERAEAARAEYERASADSEGQDDGDAHLDEAQDNARNELAAIDSRLKELREAERAAERERAGLAARKEALEMGLNRKDGAGTLLSAGERLPGLLGSIASMVQVDPGHETAVAAALGAASDAVAVQRSESVEVALDLLKEEDAGRAGIVVASVADVSRDDWPTLPSGTRYAVDAVHPPVELVPAVTALLERTVLVSNAAEAWRVLDAGPGLRAVTPDGDVFTPALVRGGSSASPSLLETQAAVDEADERLQEATASCKRAAADLAEAEEERARVASVIDDLARRRRDAEKHRNELAQRLGKLGGQVRSVEAEAERYATASAKAAAGRESDLAKLASLEERLAAAEAEPVEDEEPDAERRDTLAESASAARAAETEARLAVRTAEERVQSIAGRADGLLRAAREERQARERAAKRRAMRRQQSRVADAVARAATEALRRIETSIAAADGERRQAEEERDTRDAELKTVRARVRELSVEMEKLANAAHGSEVARAERRTRLEQLETKAVDEMGVEVETLVAEYGPGVPVPPPPEATEDEAVPVPYVREVQEKRARAAERQLNQLGKINPLALEEYAAMEERHNYLNSQLEDLKKTRSDLLTVVKEVDDRVQEVFSAAFADVEREFAQIFGRLFPGGEGRLVLTDPNDMLTTGIEVEARPPGKKVKRLSLLSGGERSLTAVAFLAAIFKARPSPFYVLDEVEAALDDTNLQRLLLVFDELRQASQLIVITHQKRTMEAGDALYGVTMQGDGISQVISQKLERPSGG</sequence>
<evidence type="ECO:0000256" key="5">
    <source>
        <dbReference type="ARBA" id="ARBA00023054"/>
    </source>
</evidence>
<evidence type="ECO:0000256" key="2">
    <source>
        <dbReference type="ARBA" id="ARBA00022490"/>
    </source>
</evidence>
<dbReference type="Gene3D" id="3.30.70.1620">
    <property type="match status" value="1"/>
</dbReference>
<dbReference type="GO" id="GO:0005694">
    <property type="term" value="C:chromosome"/>
    <property type="evidence" value="ECO:0007669"/>
    <property type="project" value="InterPro"/>
</dbReference>
<dbReference type="Proteomes" id="UP000269198">
    <property type="component" value="Unassembled WGS sequence"/>
</dbReference>
<reference evidence="10 11" key="1">
    <citation type="submission" date="2018-11" db="EMBL/GenBank/DDBJ databases">
        <title>The genome draft of YIM 96095.</title>
        <authorList>
            <person name="Tang S.-K."/>
            <person name="Chunyu W.-X."/>
            <person name="Feng Y.-Z."/>
        </authorList>
    </citation>
    <scope>NUCLEOTIDE SEQUENCE [LARGE SCALE GENOMIC DNA]</scope>
    <source>
        <strain evidence="10 11">YIM 96095</strain>
    </source>
</reference>
<keyword evidence="3 7" id="KW-0547">Nucleotide-binding</keyword>
<evidence type="ECO:0000256" key="7">
    <source>
        <dbReference type="HAMAP-Rule" id="MF_01894"/>
    </source>
</evidence>
<feature type="region of interest" description="Disordered" evidence="8">
    <location>
        <begin position="763"/>
        <end position="790"/>
    </location>
</feature>
<dbReference type="GO" id="GO:0006260">
    <property type="term" value="P:DNA replication"/>
    <property type="evidence" value="ECO:0007669"/>
    <property type="project" value="UniProtKB-UniRule"/>
</dbReference>
<dbReference type="PANTHER" id="PTHR43977">
    <property type="entry name" value="STRUCTURAL MAINTENANCE OF CHROMOSOMES PROTEIN 3"/>
    <property type="match status" value="1"/>
</dbReference>
<keyword evidence="6 7" id="KW-0238">DNA-binding</keyword>
<comment type="function">
    <text evidence="7">Required for chromosome condensation and partitioning.</text>
</comment>
<comment type="subunit">
    <text evidence="7">Homodimer.</text>
</comment>
<evidence type="ECO:0000256" key="6">
    <source>
        <dbReference type="ARBA" id="ARBA00023125"/>
    </source>
</evidence>
<dbReference type="NCBIfam" id="TIGR02168">
    <property type="entry name" value="SMC_prok_B"/>
    <property type="match status" value="1"/>
</dbReference>
<dbReference type="Gene3D" id="1.20.1060.20">
    <property type="match status" value="1"/>
</dbReference>
<dbReference type="InterPro" id="IPR011890">
    <property type="entry name" value="SMC_prok"/>
</dbReference>
<keyword evidence="2 7" id="KW-0963">Cytoplasm</keyword>
<accession>A0A3N0EAC2</accession>
<feature type="compositionally biased region" description="Basic residues" evidence="8">
    <location>
        <begin position="831"/>
        <end position="841"/>
    </location>
</feature>
<evidence type="ECO:0000259" key="9">
    <source>
        <dbReference type="SMART" id="SM00968"/>
    </source>
</evidence>
<dbReference type="EMBL" id="RJMB01000009">
    <property type="protein sequence ID" value="RNL84793.1"/>
    <property type="molecule type" value="Genomic_DNA"/>
</dbReference>
<dbReference type="GO" id="GO:0007059">
    <property type="term" value="P:chromosome segregation"/>
    <property type="evidence" value="ECO:0007669"/>
    <property type="project" value="UniProtKB-UniRule"/>
</dbReference>
<evidence type="ECO:0000313" key="11">
    <source>
        <dbReference type="Proteomes" id="UP000269198"/>
    </source>
</evidence>
<keyword evidence="11" id="KW-1185">Reference proteome</keyword>
<dbReference type="GO" id="GO:0030261">
    <property type="term" value="P:chromosome condensation"/>
    <property type="evidence" value="ECO:0007669"/>
    <property type="project" value="InterPro"/>
</dbReference>
<dbReference type="FunFam" id="3.40.50.300:FF:000984">
    <property type="entry name" value="Chromosome partition protein Smc"/>
    <property type="match status" value="1"/>
</dbReference>
<feature type="domain" description="SMC hinge" evidence="9">
    <location>
        <begin position="512"/>
        <end position="625"/>
    </location>
</feature>
<comment type="caution">
    <text evidence="10">The sequence shown here is derived from an EMBL/GenBank/DDBJ whole genome shotgun (WGS) entry which is preliminary data.</text>
</comment>
<comment type="subcellular location">
    <subcellularLocation>
        <location evidence="1 7">Cytoplasm</location>
    </subcellularLocation>
</comment>
<dbReference type="InterPro" id="IPR024704">
    <property type="entry name" value="SMC"/>
</dbReference>
<comment type="domain">
    <text evidence="7">Contains large globular domains required for ATP hydrolysis at each terminus and a third globular domain forming a flexible hinge near the middle of the molecule. These domains are separated by coiled-coil structures.</text>
</comment>
<evidence type="ECO:0000256" key="1">
    <source>
        <dbReference type="ARBA" id="ARBA00004496"/>
    </source>
</evidence>
<dbReference type="GO" id="GO:0005737">
    <property type="term" value="C:cytoplasm"/>
    <property type="evidence" value="ECO:0007669"/>
    <property type="project" value="UniProtKB-SubCell"/>
</dbReference>
<name>A0A3N0EAC2_9ACTN</name>
<dbReference type="PIRSF" id="PIRSF005719">
    <property type="entry name" value="SMC"/>
    <property type="match status" value="1"/>
</dbReference>
<feature type="region of interest" description="Disordered" evidence="8">
    <location>
        <begin position="429"/>
        <end position="449"/>
    </location>
</feature>
<dbReference type="Pfam" id="PF06470">
    <property type="entry name" value="SMC_hinge"/>
    <property type="match status" value="1"/>
</dbReference>
<feature type="region of interest" description="Disordered" evidence="8">
    <location>
        <begin position="825"/>
        <end position="845"/>
    </location>
</feature>
<dbReference type="GO" id="GO:0007062">
    <property type="term" value="P:sister chromatid cohesion"/>
    <property type="evidence" value="ECO:0007669"/>
    <property type="project" value="InterPro"/>
</dbReference>
<feature type="coiled-coil region" evidence="7">
    <location>
        <begin position="856"/>
        <end position="904"/>
    </location>
</feature>
<evidence type="ECO:0000313" key="10">
    <source>
        <dbReference type="EMBL" id="RNL84793.1"/>
    </source>
</evidence>
<feature type="coiled-coil region" evidence="7">
    <location>
        <begin position="965"/>
        <end position="1013"/>
    </location>
</feature>
<keyword evidence="4 7" id="KW-0067">ATP-binding</keyword>
<keyword evidence="5 7" id="KW-0175">Coiled coil</keyword>
<dbReference type="CDD" id="cd03278">
    <property type="entry name" value="ABC_SMC_barmotin"/>
    <property type="match status" value="1"/>
</dbReference>
<evidence type="ECO:0000256" key="4">
    <source>
        <dbReference type="ARBA" id="ARBA00022840"/>
    </source>
</evidence>
<comment type="similarity">
    <text evidence="7">Belongs to the SMC family.</text>
</comment>
<feature type="coiled-coil region" evidence="7">
    <location>
        <begin position="656"/>
        <end position="718"/>
    </location>
</feature>
<dbReference type="Pfam" id="PF02463">
    <property type="entry name" value="SMC_N"/>
    <property type="match status" value="1"/>
</dbReference>
<feature type="binding site" evidence="7">
    <location>
        <begin position="32"/>
        <end position="39"/>
    </location>
    <ligand>
        <name>ATP</name>
        <dbReference type="ChEBI" id="CHEBI:30616"/>
    </ligand>
</feature>
<dbReference type="InterPro" id="IPR036277">
    <property type="entry name" value="SMC_hinge_sf"/>
</dbReference>
<dbReference type="GO" id="GO:0016887">
    <property type="term" value="F:ATP hydrolysis activity"/>
    <property type="evidence" value="ECO:0007669"/>
    <property type="project" value="InterPro"/>
</dbReference>
<evidence type="ECO:0000256" key="3">
    <source>
        <dbReference type="ARBA" id="ARBA00022741"/>
    </source>
</evidence>
<dbReference type="SUPFAM" id="SSF52540">
    <property type="entry name" value="P-loop containing nucleoside triphosphate hydrolases"/>
    <property type="match status" value="1"/>
</dbReference>
<dbReference type="GO" id="GO:0005524">
    <property type="term" value="F:ATP binding"/>
    <property type="evidence" value="ECO:0007669"/>
    <property type="project" value="UniProtKB-UniRule"/>
</dbReference>
<feature type="coiled-coil region" evidence="7">
    <location>
        <begin position="227"/>
        <end position="278"/>
    </location>
</feature>
<dbReference type="GO" id="GO:0003677">
    <property type="term" value="F:DNA binding"/>
    <property type="evidence" value="ECO:0007669"/>
    <property type="project" value="UniProtKB-UniRule"/>
</dbReference>
<evidence type="ECO:0000256" key="8">
    <source>
        <dbReference type="SAM" id="MobiDB-lite"/>
    </source>
</evidence>
<dbReference type="OrthoDB" id="9808768at2"/>
<dbReference type="FunFam" id="3.40.50.300:FF:000901">
    <property type="entry name" value="Chromosome partition protein Smc"/>
    <property type="match status" value="1"/>
</dbReference>
<dbReference type="InterPro" id="IPR010935">
    <property type="entry name" value="SMC_hinge"/>
</dbReference>
<dbReference type="InterPro" id="IPR027417">
    <property type="entry name" value="P-loop_NTPase"/>
</dbReference>
<gene>
    <name evidence="7 10" type="primary">smc</name>
    <name evidence="10" type="ORF">EFW17_10890</name>
</gene>
<proteinExistence type="inferred from homology"/>
<protein>
    <recommendedName>
        <fullName evidence="7">Chromosome partition protein Smc</fullName>
    </recommendedName>
</protein>